<keyword evidence="4" id="KW-1185">Reference proteome</keyword>
<feature type="domain" description="RNase H type-1" evidence="1">
    <location>
        <begin position="146"/>
        <end position="223"/>
    </location>
</feature>
<gene>
    <name evidence="3" type="ORF">Ddye_019399</name>
</gene>
<name>A0AAD9WUE1_9ROSI</name>
<evidence type="ECO:0000313" key="3">
    <source>
        <dbReference type="EMBL" id="KAK2644204.1"/>
    </source>
</evidence>
<protein>
    <recommendedName>
        <fullName evidence="5">Reverse transcriptase zinc-binding domain-containing protein</fullName>
    </recommendedName>
</protein>
<sequence length="225" mass="25150">MVSSLWSLNIPPKVRIFVWRICLNAIPSLANLWIRKVVADPHCLRCGAAVETSDHALFWCGDARKVWGWNWFDSFFKELKIVPVLDVFHILLSKVNSSELAHFCLITWAIWNDRNSFSNCGISKAPKLVVFRAAKLLSGLLKLNTEVTILKNIKSIGLGAAIRDDKGKIIIARSRLMQGSFSCETGKLLALWEGLLVAKFYKISMNIAEVDSTSVASILNSSNPF</sequence>
<dbReference type="Pfam" id="PF13456">
    <property type="entry name" value="RVT_3"/>
    <property type="match status" value="1"/>
</dbReference>
<dbReference type="Proteomes" id="UP001280121">
    <property type="component" value="Unassembled WGS sequence"/>
</dbReference>
<accession>A0AAD9WUE1</accession>
<evidence type="ECO:0008006" key="5">
    <source>
        <dbReference type="Google" id="ProtNLM"/>
    </source>
</evidence>
<dbReference type="Pfam" id="PF13966">
    <property type="entry name" value="zf-RVT"/>
    <property type="match status" value="1"/>
</dbReference>
<reference evidence="3" key="1">
    <citation type="journal article" date="2023" name="Plant J.">
        <title>Genome sequences and population genomics provide insights into the demographic history, inbreeding, and mutation load of two 'living fossil' tree species of Dipteronia.</title>
        <authorList>
            <person name="Feng Y."/>
            <person name="Comes H.P."/>
            <person name="Chen J."/>
            <person name="Zhu S."/>
            <person name="Lu R."/>
            <person name="Zhang X."/>
            <person name="Li P."/>
            <person name="Qiu J."/>
            <person name="Olsen K.M."/>
            <person name="Qiu Y."/>
        </authorList>
    </citation>
    <scope>NUCLEOTIDE SEQUENCE</scope>
    <source>
        <strain evidence="3">KIB01</strain>
    </source>
</reference>
<dbReference type="GO" id="GO:0003676">
    <property type="term" value="F:nucleic acid binding"/>
    <property type="evidence" value="ECO:0007669"/>
    <property type="project" value="InterPro"/>
</dbReference>
<comment type="caution">
    <text evidence="3">The sequence shown here is derived from an EMBL/GenBank/DDBJ whole genome shotgun (WGS) entry which is preliminary data.</text>
</comment>
<evidence type="ECO:0000259" key="1">
    <source>
        <dbReference type="Pfam" id="PF13456"/>
    </source>
</evidence>
<dbReference type="GO" id="GO:0004523">
    <property type="term" value="F:RNA-DNA hybrid ribonuclease activity"/>
    <property type="evidence" value="ECO:0007669"/>
    <property type="project" value="InterPro"/>
</dbReference>
<proteinExistence type="predicted"/>
<evidence type="ECO:0000313" key="4">
    <source>
        <dbReference type="Proteomes" id="UP001280121"/>
    </source>
</evidence>
<dbReference type="EMBL" id="JANJYI010000006">
    <property type="protein sequence ID" value="KAK2644204.1"/>
    <property type="molecule type" value="Genomic_DNA"/>
</dbReference>
<dbReference type="InterPro" id="IPR026960">
    <property type="entry name" value="RVT-Znf"/>
</dbReference>
<dbReference type="AlphaFoldDB" id="A0AAD9WUE1"/>
<evidence type="ECO:0000259" key="2">
    <source>
        <dbReference type="Pfam" id="PF13966"/>
    </source>
</evidence>
<feature type="domain" description="Reverse transcriptase zinc-binding" evidence="2">
    <location>
        <begin position="3"/>
        <end position="67"/>
    </location>
</feature>
<organism evidence="3 4">
    <name type="scientific">Dipteronia dyeriana</name>
    <dbReference type="NCBI Taxonomy" id="168575"/>
    <lineage>
        <taxon>Eukaryota</taxon>
        <taxon>Viridiplantae</taxon>
        <taxon>Streptophyta</taxon>
        <taxon>Embryophyta</taxon>
        <taxon>Tracheophyta</taxon>
        <taxon>Spermatophyta</taxon>
        <taxon>Magnoliopsida</taxon>
        <taxon>eudicotyledons</taxon>
        <taxon>Gunneridae</taxon>
        <taxon>Pentapetalae</taxon>
        <taxon>rosids</taxon>
        <taxon>malvids</taxon>
        <taxon>Sapindales</taxon>
        <taxon>Sapindaceae</taxon>
        <taxon>Hippocastanoideae</taxon>
        <taxon>Acereae</taxon>
        <taxon>Dipteronia</taxon>
    </lineage>
</organism>
<dbReference type="InterPro" id="IPR002156">
    <property type="entry name" value="RNaseH_domain"/>
</dbReference>